<dbReference type="InterPro" id="IPR002028">
    <property type="entry name" value="Trp_synthase_suA"/>
</dbReference>
<evidence type="ECO:0000256" key="4">
    <source>
        <dbReference type="ARBA" id="ARBA00012043"/>
    </source>
</evidence>
<dbReference type="EC" id="4.2.1.20" evidence="4"/>
<proteinExistence type="inferred from homology"/>
<dbReference type="FunFam" id="3.20.20.70:FF:000037">
    <property type="entry name" value="Tryptophan synthase alpha chain"/>
    <property type="match status" value="1"/>
</dbReference>
<evidence type="ECO:0000256" key="10">
    <source>
        <dbReference type="RuleBase" id="RU003662"/>
    </source>
</evidence>
<evidence type="ECO:0000256" key="9">
    <source>
        <dbReference type="ARBA" id="ARBA00049047"/>
    </source>
</evidence>
<comment type="subunit">
    <text evidence="3">Tetramer of two alpha and two beta chains.</text>
</comment>
<protein>
    <recommendedName>
        <fullName evidence="4">tryptophan synthase</fullName>
        <ecNumber evidence="4">4.2.1.20</ecNumber>
    </recommendedName>
</protein>
<dbReference type="AlphaFoldDB" id="A0A699YQH9"/>
<evidence type="ECO:0000313" key="12">
    <source>
        <dbReference type="Proteomes" id="UP000485058"/>
    </source>
</evidence>
<evidence type="ECO:0000256" key="7">
    <source>
        <dbReference type="ARBA" id="ARBA00023141"/>
    </source>
</evidence>
<comment type="pathway">
    <text evidence="2">Amino-acid biosynthesis; L-tryptophan biosynthesis; L-tryptophan from chorismate: step 5/5.</text>
</comment>
<evidence type="ECO:0000256" key="5">
    <source>
        <dbReference type="ARBA" id="ARBA00022605"/>
    </source>
</evidence>
<comment type="similarity">
    <text evidence="10">Belongs to the TrpA family.</text>
</comment>
<dbReference type="NCBIfam" id="TIGR00262">
    <property type="entry name" value="trpA"/>
    <property type="match status" value="1"/>
</dbReference>
<feature type="non-terminal residue" evidence="11">
    <location>
        <position position="302"/>
    </location>
</feature>
<dbReference type="GO" id="GO:0004834">
    <property type="term" value="F:tryptophan synthase activity"/>
    <property type="evidence" value="ECO:0007669"/>
    <property type="project" value="UniProtKB-EC"/>
</dbReference>
<comment type="caution">
    <text evidence="11">The sequence shown here is derived from an EMBL/GenBank/DDBJ whole genome shotgun (WGS) entry which is preliminary data.</text>
</comment>
<evidence type="ECO:0000256" key="3">
    <source>
        <dbReference type="ARBA" id="ARBA00011270"/>
    </source>
</evidence>
<comment type="catalytic activity">
    <reaction evidence="9">
        <text>(1S,2R)-1-C-(indol-3-yl)glycerol 3-phosphate + L-serine = D-glyceraldehyde 3-phosphate + L-tryptophan + H2O</text>
        <dbReference type="Rhea" id="RHEA:10532"/>
        <dbReference type="ChEBI" id="CHEBI:15377"/>
        <dbReference type="ChEBI" id="CHEBI:33384"/>
        <dbReference type="ChEBI" id="CHEBI:57912"/>
        <dbReference type="ChEBI" id="CHEBI:58866"/>
        <dbReference type="ChEBI" id="CHEBI:59776"/>
        <dbReference type="EC" id="4.2.1.20"/>
    </reaction>
</comment>
<keyword evidence="7" id="KW-0057">Aromatic amino acid biosynthesis</keyword>
<dbReference type="Pfam" id="PF00290">
    <property type="entry name" value="Trp_syntA"/>
    <property type="match status" value="1"/>
</dbReference>
<keyword evidence="6" id="KW-0822">Tryptophan biosynthesis</keyword>
<keyword evidence="5" id="KW-0028">Amino-acid biosynthesis</keyword>
<keyword evidence="12" id="KW-1185">Reference proteome</keyword>
<accession>A0A699YQH9</accession>
<name>A0A699YQH9_HAELA</name>
<evidence type="ECO:0000256" key="8">
    <source>
        <dbReference type="ARBA" id="ARBA00023239"/>
    </source>
</evidence>
<dbReference type="PANTHER" id="PTHR43406">
    <property type="entry name" value="TRYPTOPHAN SYNTHASE, ALPHA CHAIN"/>
    <property type="match status" value="1"/>
</dbReference>
<evidence type="ECO:0000256" key="6">
    <source>
        <dbReference type="ARBA" id="ARBA00022822"/>
    </source>
</evidence>
<dbReference type="PROSITE" id="PS00167">
    <property type="entry name" value="TRP_SYNTHASE_ALPHA"/>
    <property type="match status" value="1"/>
</dbReference>
<dbReference type="EMBL" id="BLLF01000202">
    <property type="protein sequence ID" value="GFH09014.1"/>
    <property type="molecule type" value="Genomic_DNA"/>
</dbReference>
<evidence type="ECO:0000313" key="11">
    <source>
        <dbReference type="EMBL" id="GFH09014.1"/>
    </source>
</evidence>
<dbReference type="GO" id="GO:0005829">
    <property type="term" value="C:cytosol"/>
    <property type="evidence" value="ECO:0007669"/>
    <property type="project" value="TreeGrafter"/>
</dbReference>
<dbReference type="UniPathway" id="UPA00035">
    <property type="reaction ID" value="UER00044"/>
</dbReference>
<dbReference type="SUPFAM" id="SSF51366">
    <property type="entry name" value="Ribulose-phoshate binding barrel"/>
    <property type="match status" value="1"/>
</dbReference>
<comment type="function">
    <text evidence="1">The alpha subunit is responsible for the aldol cleavage of indoleglycerol phosphate to indole and glyceraldehyde 3-phosphate.</text>
</comment>
<gene>
    <name evidence="11" type="ORF">HaLaN_04074</name>
</gene>
<dbReference type="HAMAP" id="MF_00131">
    <property type="entry name" value="Trp_synth_alpha"/>
    <property type="match status" value="1"/>
</dbReference>
<evidence type="ECO:0000256" key="2">
    <source>
        <dbReference type="ARBA" id="ARBA00004733"/>
    </source>
</evidence>
<evidence type="ECO:0000256" key="1">
    <source>
        <dbReference type="ARBA" id="ARBA00003365"/>
    </source>
</evidence>
<dbReference type="Gene3D" id="3.20.20.70">
    <property type="entry name" value="Aldolase class I"/>
    <property type="match status" value="1"/>
</dbReference>
<reference evidence="11 12" key="1">
    <citation type="submission" date="2020-02" db="EMBL/GenBank/DDBJ databases">
        <title>Draft genome sequence of Haematococcus lacustris strain NIES-144.</title>
        <authorList>
            <person name="Morimoto D."/>
            <person name="Nakagawa S."/>
            <person name="Yoshida T."/>
            <person name="Sawayama S."/>
        </authorList>
    </citation>
    <scope>NUCLEOTIDE SEQUENCE [LARGE SCALE GENOMIC DNA]</scope>
    <source>
        <strain evidence="11 12">NIES-144</strain>
    </source>
</reference>
<sequence>MQSGVKVAGAYAGWQYDAKAFRLASFLLLPRHTTTSMQAAQLHSGRPPRLAALSRGGQVVRGPLRCAATAAVATKSVSGTMRDLKAQGKVAFIPFICAGDPDLATTSKALQRLDAVGADVIELGVPYSDPLADGPVIQGAATRALDRGTTLDAVLAMLSQTAPSMKAPVVLFTYYNPIMRRGLDRFCQQIKAAGAAGLLVPDIPLEETSSIREMCNKHELELVLLTTPTTPEGRMASIVAASQGFVYLVSVTGVTGVKETVSGRVEGLVSMLQSLTDKPVCVGFGVSKPEHARQIVSWGASG</sequence>
<dbReference type="PANTHER" id="PTHR43406:SF1">
    <property type="entry name" value="TRYPTOPHAN SYNTHASE ALPHA CHAIN, CHLOROPLASTIC"/>
    <property type="match status" value="1"/>
</dbReference>
<dbReference type="InterPro" id="IPR018204">
    <property type="entry name" value="Trp_synthase_alpha_AS"/>
</dbReference>
<dbReference type="InterPro" id="IPR011060">
    <property type="entry name" value="RibuloseP-bd_barrel"/>
</dbReference>
<dbReference type="InterPro" id="IPR013785">
    <property type="entry name" value="Aldolase_TIM"/>
</dbReference>
<dbReference type="CDD" id="cd04724">
    <property type="entry name" value="Tryptophan_synthase_alpha"/>
    <property type="match status" value="1"/>
</dbReference>
<dbReference type="Proteomes" id="UP000485058">
    <property type="component" value="Unassembled WGS sequence"/>
</dbReference>
<organism evidence="11 12">
    <name type="scientific">Haematococcus lacustris</name>
    <name type="common">Green alga</name>
    <name type="synonym">Haematococcus pluvialis</name>
    <dbReference type="NCBI Taxonomy" id="44745"/>
    <lineage>
        <taxon>Eukaryota</taxon>
        <taxon>Viridiplantae</taxon>
        <taxon>Chlorophyta</taxon>
        <taxon>core chlorophytes</taxon>
        <taxon>Chlorophyceae</taxon>
        <taxon>CS clade</taxon>
        <taxon>Chlamydomonadales</taxon>
        <taxon>Haematococcaceae</taxon>
        <taxon>Haematococcus</taxon>
    </lineage>
</organism>
<keyword evidence="8" id="KW-0456">Lyase</keyword>